<dbReference type="InterPro" id="IPR001764">
    <property type="entry name" value="Glyco_hydro_3_N"/>
</dbReference>
<reference evidence="6" key="2">
    <citation type="journal article" date="2021" name="PeerJ">
        <title>Extensive microbial diversity within the chicken gut microbiome revealed by metagenomics and culture.</title>
        <authorList>
            <person name="Gilroy R."/>
            <person name="Ravi A."/>
            <person name="Getino M."/>
            <person name="Pursley I."/>
            <person name="Horton D.L."/>
            <person name="Alikhan N.F."/>
            <person name="Baker D."/>
            <person name="Gharbi K."/>
            <person name="Hall N."/>
            <person name="Watson M."/>
            <person name="Adriaenssens E.M."/>
            <person name="Foster-Nyarko E."/>
            <person name="Jarju S."/>
            <person name="Secka A."/>
            <person name="Antonio M."/>
            <person name="Oren A."/>
            <person name="Chaudhuri R.R."/>
            <person name="La Ragione R."/>
            <person name="Hildebrand F."/>
            <person name="Pallen M.J."/>
        </authorList>
    </citation>
    <scope>NUCLEOTIDE SEQUENCE</scope>
    <source>
        <strain evidence="6">10037</strain>
    </source>
</reference>
<dbReference type="InterPro" id="IPR013783">
    <property type="entry name" value="Ig-like_fold"/>
</dbReference>
<keyword evidence="3 4" id="KW-0378">Hydrolase</keyword>
<evidence type="ECO:0000256" key="1">
    <source>
        <dbReference type="ARBA" id="ARBA00005336"/>
    </source>
</evidence>
<dbReference type="Proteomes" id="UP000823597">
    <property type="component" value="Unassembled WGS sequence"/>
</dbReference>
<dbReference type="InterPro" id="IPR017853">
    <property type="entry name" value="GH"/>
</dbReference>
<dbReference type="InterPro" id="IPR036881">
    <property type="entry name" value="Glyco_hydro_3_C_sf"/>
</dbReference>
<dbReference type="Pfam" id="PF01915">
    <property type="entry name" value="Glyco_hydro_3_C"/>
    <property type="match status" value="1"/>
</dbReference>
<dbReference type="SUPFAM" id="SSF51445">
    <property type="entry name" value="(Trans)glycosidases"/>
    <property type="match status" value="1"/>
</dbReference>
<dbReference type="EMBL" id="JADIME010000002">
    <property type="protein sequence ID" value="MBO8464389.1"/>
    <property type="molecule type" value="Genomic_DNA"/>
</dbReference>
<dbReference type="Gene3D" id="3.20.20.300">
    <property type="entry name" value="Glycoside hydrolase, family 3, N-terminal domain"/>
    <property type="match status" value="1"/>
</dbReference>
<dbReference type="InterPro" id="IPR002772">
    <property type="entry name" value="Glyco_hydro_3_C"/>
</dbReference>
<evidence type="ECO:0000259" key="5">
    <source>
        <dbReference type="SMART" id="SM01217"/>
    </source>
</evidence>
<sequence>MPVDARIADLLGKMTIEEKIGQLLCLQGWEMYERNNSEANFNDNFTAAIDSLHIGSLYAVQRADPWTKKTLHNGLDGTLGAEVLDKMQRHAVENTRLGIPLLFFEECPHGMMGIDATVFPGQLCQASTWNPSLLYEMGTAIAEETIGRNANVCLGPILDIALDPRWSRTEETYGEDPYLTAVMATSVVKGIQNGMSRKNGRTFGNSPRAAATLKHFAAYGVPRGGHNGNPSDVNRLVLHNYHLPQFKKAVINGDADMIMTSYNTVDGIPASCNAYLLDTVLRQEWGFDGVVISDLFSIDGIVGNGTARNLEEAAIKSIEAGCDIDLGGNAYRELIPAINDGLIDERLIDRSVERIIRIKFENGLFDYLGHAESYGKRTTARNADDDFPGKKHRGEKRHTMYRFSDNNVFSEKHDSLALEIATEGIVLLENKNNLLPLSKNIRRIAVIGPNADAPYNMLGDYTAPQREGKTVTLLDGIRNLLPEAEILYAKGCSIRDTSLTDIGEAVKAAMNADVVILALGGSSARDFRTSYTETGAAMANDIENADIAEIENATTAYMGKKAISDMESGEGIDRATLELCGDQLRLLEAIAATGKPLITVYIQGRPLDMEEAASLSDALLTAWYPGEQGGTAIASILFGDTNPSGKLPISIPRDAGQLPIYYSQGSNNDYTDMPATPLYPFGYGLSYTDFTYETMSVESIGFTTEKRDGGQTFGTSEPCHIKVEITITNSGNRHGTEVVQLYIRDKVSTYKTSNIRLAGFERVAIAPGQSAHVTFVLPETALSYYHPSGKSIFENGEFEFMAGSSSMDIKLKSSRYLYR</sequence>
<dbReference type="InterPro" id="IPR036962">
    <property type="entry name" value="Glyco_hydro_3_N_sf"/>
</dbReference>
<gene>
    <name evidence="6" type="ORF">IAB93_00140</name>
</gene>
<accession>A0A9D9N8R4</accession>
<dbReference type="PANTHER" id="PTHR42721">
    <property type="entry name" value="SUGAR HYDROLASE-RELATED"/>
    <property type="match status" value="1"/>
</dbReference>
<name>A0A9D9N8R4_9BACT</name>
<dbReference type="PANTHER" id="PTHR42721:SF3">
    <property type="entry name" value="BETA-D-XYLOSIDASE 5-RELATED"/>
    <property type="match status" value="1"/>
</dbReference>
<feature type="domain" description="Fibronectin type III-like" evidence="5">
    <location>
        <begin position="737"/>
        <end position="806"/>
    </location>
</feature>
<dbReference type="InterPro" id="IPR026891">
    <property type="entry name" value="Fn3-like"/>
</dbReference>
<keyword evidence="4" id="KW-0326">Glycosidase</keyword>
<dbReference type="Pfam" id="PF00933">
    <property type="entry name" value="Glyco_hydro_3"/>
    <property type="match status" value="1"/>
</dbReference>
<dbReference type="Pfam" id="PF14310">
    <property type="entry name" value="Fn3-like"/>
    <property type="match status" value="1"/>
</dbReference>
<protein>
    <submittedName>
        <fullName evidence="6">Glycoside hydrolase family 3 C-terminal domain-containing protein</fullName>
    </submittedName>
</protein>
<evidence type="ECO:0000313" key="7">
    <source>
        <dbReference type="Proteomes" id="UP000823597"/>
    </source>
</evidence>
<dbReference type="AlphaFoldDB" id="A0A9D9N8R4"/>
<comment type="caution">
    <text evidence="6">The sequence shown here is derived from an EMBL/GenBank/DDBJ whole genome shotgun (WGS) entry which is preliminary data.</text>
</comment>
<dbReference type="GO" id="GO:0031222">
    <property type="term" value="P:arabinan catabolic process"/>
    <property type="evidence" value="ECO:0007669"/>
    <property type="project" value="TreeGrafter"/>
</dbReference>
<dbReference type="InterPro" id="IPR019800">
    <property type="entry name" value="Glyco_hydro_3_AS"/>
</dbReference>
<proteinExistence type="inferred from homology"/>
<evidence type="ECO:0000256" key="4">
    <source>
        <dbReference type="RuleBase" id="RU361161"/>
    </source>
</evidence>
<dbReference type="PROSITE" id="PS00775">
    <property type="entry name" value="GLYCOSYL_HYDROL_F3"/>
    <property type="match status" value="1"/>
</dbReference>
<keyword evidence="2" id="KW-0732">Signal</keyword>
<dbReference type="PRINTS" id="PR00133">
    <property type="entry name" value="GLHYDRLASE3"/>
</dbReference>
<evidence type="ECO:0000256" key="2">
    <source>
        <dbReference type="ARBA" id="ARBA00022729"/>
    </source>
</evidence>
<reference evidence="6" key="1">
    <citation type="submission" date="2020-10" db="EMBL/GenBank/DDBJ databases">
        <authorList>
            <person name="Gilroy R."/>
        </authorList>
    </citation>
    <scope>NUCLEOTIDE SEQUENCE</scope>
    <source>
        <strain evidence="6">10037</strain>
    </source>
</reference>
<dbReference type="GO" id="GO:0009044">
    <property type="term" value="F:xylan 1,4-beta-xylosidase activity"/>
    <property type="evidence" value="ECO:0007669"/>
    <property type="project" value="InterPro"/>
</dbReference>
<comment type="similarity">
    <text evidence="1 4">Belongs to the glycosyl hydrolase 3 family.</text>
</comment>
<dbReference type="GO" id="GO:0045493">
    <property type="term" value="P:xylan catabolic process"/>
    <property type="evidence" value="ECO:0007669"/>
    <property type="project" value="InterPro"/>
</dbReference>
<evidence type="ECO:0000313" key="6">
    <source>
        <dbReference type="EMBL" id="MBO8464389.1"/>
    </source>
</evidence>
<dbReference type="SUPFAM" id="SSF52279">
    <property type="entry name" value="Beta-D-glucan exohydrolase, C-terminal domain"/>
    <property type="match status" value="1"/>
</dbReference>
<dbReference type="Gene3D" id="3.40.50.1700">
    <property type="entry name" value="Glycoside hydrolase family 3 C-terminal domain"/>
    <property type="match status" value="1"/>
</dbReference>
<dbReference type="Gene3D" id="2.60.40.10">
    <property type="entry name" value="Immunoglobulins"/>
    <property type="match status" value="1"/>
</dbReference>
<organism evidence="6 7">
    <name type="scientific">Candidatus Merdivivens pullistercoris</name>
    <dbReference type="NCBI Taxonomy" id="2840873"/>
    <lineage>
        <taxon>Bacteria</taxon>
        <taxon>Pseudomonadati</taxon>
        <taxon>Bacteroidota</taxon>
        <taxon>Bacteroidia</taxon>
        <taxon>Bacteroidales</taxon>
        <taxon>Muribaculaceae</taxon>
        <taxon>Muribaculaceae incertae sedis</taxon>
        <taxon>Candidatus Merdivivens</taxon>
    </lineage>
</organism>
<dbReference type="SMART" id="SM01217">
    <property type="entry name" value="Fn3_like"/>
    <property type="match status" value="1"/>
</dbReference>
<dbReference type="InterPro" id="IPR044993">
    <property type="entry name" value="BXL"/>
</dbReference>
<evidence type="ECO:0000256" key="3">
    <source>
        <dbReference type="ARBA" id="ARBA00022801"/>
    </source>
</evidence>
<dbReference type="GO" id="GO:0046556">
    <property type="term" value="F:alpha-L-arabinofuranosidase activity"/>
    <property type="evidence" value="ECO:0007669"/>
    <property type="project" value="TreeGrafter"/>
</dbReference>